<gene>
    <name evidence="9" type="ORF">GLOTRDRAFT_118394</name>
</gene>
<dbReference type="Pfam" id="PF00484">
    <property type="entry name" value="Pro_CA"/>
    <property type="match status" value="1"/>
</dbReference>
<evidence type="ECO:0000256" key="3">
    <source>
        <dbReference type="ARBA" id="ARBA00022723"/>
    </source>
</evidence>
<protein>
    <recommendedName>
        <fullName evidence="2 8">Carbonic anhydrase</fullName>
        <ecNumber evidence="2 8">4.2.1.1</ecNumber>
    </recommendedName>
    <alternativeName>
        <fullName evidence="8">Carbonate dehydratase</fullName>
    </alternativeName>
</protein>
<evidence type="ECO:0000313" key="10">
    <source>
        <dbReference type="Proteomes" id="UP000030669"/>
    </source>
</evidence>
<dbReference type="RefSeq" id="XP_007871269.1">
    <property type="nucleotide sequence ID" value="XM_007873078.1"/>
</dbReference>
<dbReference type="GeneID" id="19300483"/>
<dbReference type="AlphaFoldDB" id="S7PSA8"/>
<dbReference type="PANTHER" id="PTHR11002">
    <property type="entry name" value="CARBONIC ANHYDRASE"/>
    <property type="match status" value="1"/>
</dbReference>
<organism evidence="9 10">
    <name type="scientific">Gloeophyllum trabeum (strain ATCC 11539 / FP-39264 / Madison 617)</name>
    <name type="common">Brown rot fungus</name>
    <dbReference type="NCBI Taxonomy" id="670483"/>
    <lineage>
        <taxon>Eukaryota</taxon>
        <taxon>Fungi</taxon>
        <taxon>Dikarya</taxon>
        <taxon>Basidiomycota</taxon>
        <taxon>Agaricomycotina</taxon>
        <taxon>Agaricomycetes</taxon>
        <taxon>Gloeophyllales</taxon>
        <taxon>Gloeophyllaceae</taxon>
        <taxon>Gloeophyllum</taxon>
    </lineage>
</organism>
<evidence type="ECO:0000256" key="6">
    <source>
        <dbReference type="ARBA" id="ARBA00048348"/>
    </source>
</evidence>
<evidence type="ECO:0000256" key="8">
    <source>
        <dbReference type="RuleBase" id="RU003956"/>
    </source>
</evidence>
<feature type="binding site" evidence="7">
    <location>
        <position position="112"/>
    </location>
    <ligand>
        <name>Zn(2+)</name>
        <dbReference type="ChEBI" id="CHEBI:29105"/>
    </ligand>
</feature>
<comment type="catalytic activity">
    <reaction evidence="6 8">
        <text>hydrogencarbonate + H(+) = CO2 + H2O</text>
        <dbReference type="Rhea" id="RHEA:10748"/>
        <dbReference type="ChEBI" id="CHEBI:15377"/>
        <dbReference type="ChEBI" id="CHEBI:15378"/>
        <dbReference type="ChEBI" id="CHEBI:16526"/>
        <dbReference type="ChEBI" id="CHEBI:17544"/>
        <dbReference type="EC" id="4.2.1.1"/>
    </reaction>
</comment>
<keyword evidence="10" id="KW-1185">Reference proteome</keyword>
<evidence type="ECO:0000256" key="4">
    <source>
        <dbReference type="ARBA" id="ARBA00022833"/>
    </source>
</evidence>
<evidence type="ECO:0000313" key="9">
    <source>
        <dbReference type="EMBL" id="EPQ50288.1"/>
    </source>
</evidence>
<dbReference type="OrthoDB" id="10248475at2759"/>
<dbReference type="HOGENOM" id="CLU_053879_3_2_1"/>
<dbReference type="STRING" id="670483.S7PSA8"/>
<dbReference type="EC" id="4.2.1.1" evidence="2 8"/>
<comment type="function">
    <text evidence="8">Reversible hydration of carbon dioxide.</text>
</comment>
<dbReference type="Gene3D" id="3.40.1050.10">
    <property type="entry name" value="Carbonic anhydrase"/>
    <property type="match status" value="1"/>
</dbReference>
<dbReference type="SMART" id="SM00947">
    <property type="entry name" value="Pro_CA"/>
    <property type="match status" value="1"/>
</dbReference>
<dbReference type="EMBL" id="KB469319">
    <property type="protein sequence ID" value="EPQ50288.1"/>
    <property type="molecule type" value="Genomic_DNA"/>
</dbReference>
<dbReference type="GO" id="GO:0008270">
    <property type="term" value="F:zinc ion binding"/>
    <property type="evidence" value="ECO:0007669"/>
    <property type="project" value="UniProtKB-UniRule"/>
</dbReference>
<feature type="binding site" evidence="7">
    <location>
        <position position="55"/>
    </location>
    <ligand>
        <name>Zn(2+)</name>
        <dbReference type="ChEBI" id="CHEBI:29105"/>
    </ligand>
</feature>
<comment type="cofactor">
    <cofactor evidence="7">
        <name>Zn(2+)</name>
        <dbReference type="ChEBI" id="CHEBI:29105"/>
    </cofactor>
    <text evidence="7">Binds 1 zinc ion per subunit.</text>
</comment>
<feature type="binding site" evidence="7">
    <location>
        <position position="53"/>
    </location>
    <ligand>
        <name>Zn(2+)</name>
        <dbReference type="ChEBI" id="CHEBI:29105"/>
    </ligand>
</feature>
<evidence type="ECO:0000256" key="2">
    <source>
        <dbReference type="ARBA" id="ARBA00012925"/>
    </source>
</evidence>
<dbReference type="GO" id="GO:0004089">
    <property type="term" value="F:carbonate dehydratase activity"/>
    <property type="evidence" value="ECO:0007669"/>
    <property type="project" value="UniProtKB-UniRule"/>
</dbReference>
<accession>S7PSA8</accession>
<reference evidence="9 10" key="1">
    <citation type="journal article" date="2012" name="Science">
        <title>The Paleozoic origin of enzymatic lignin decomposition reconstructed from 31 fungal genomes.</title>
        <authorList>
            <person name="Floudas D."/>
            <person name="Binder M."/>
            <person name="Riley R."/>
            <person name="Barry K."/>
            <person name="Blanchette R.A."/>
            <person name="Henrissat B."/>
            <person name="Martinez A.T."/>
            <person name="Otillar R."/>
            <person name="Spatafora J.W."/>
            <person name="Yadav J.S."/>
            <person name="Aerts A."/>
            <person name="Benoit I."/>
            <person name="Boyd A."/>
            <person name="Carlson A."/>
            <person name="Copeland A."/>
            <person name="Coutinho P.M."/>
            <person name="de Vries R.P."/>
            <person name="Ferreira P."/>
            <person name="Findley K."/>
            <person name="Foster B."/>
            <person name="Gaskell J."/>
            <person name="Glotzer D."/>
            <person name="Gorecki P."/>
            <person name="Heitman J."/>
            <person name="Hesse C."/>
            <person name="Hori C."/>
            <person name="Igarashi K."/>
            <person name="Jurgens J.A."/>
            <person name="Kallen N."/>
            <person name="Kersten P."/>
            <person name="Kohler A."/>
            <person name="Kuees U."/>
            <person name="Kumar T.K.A."/>
            <person name="Kuo A."/>
            <person name="LaButti K."/>
            <person name="Larrondo L.F."/>
            <person name="Lindquist E."/>
            <person name="Ling A."/>
            <person name="Lombard V."/>
            <person name="Lucas S."/>
            <person name="Lundell T."/>
            <person name="Martin R."/>
            <person name="McLaughlin D.J."/>
            <person name="Morgenstern I."/>
            <person name="Morin E."/>
            <person name="Murat C."/>
            <person name="Nagy L.G."/>
            <person name="Nolan M."/>
            <person name="Ohm R.A."/>
            <person name="Patyshakuliyeva A."/>
            <person name="Rokas A."/>
            <person name="Ruiz-Duenas F.J."/>
            <person name="Sabat G."/>
            <person name="Salamov A."/>
            <person name="Samejima M."/>
            <person name="Schmutz J."/>
            <person name="Slot J.C."/>
            <person name="St John F."/>
            <person name="Stenlid J."/>
            <person name="Sun H."/>
            <person name="Sun S."/>
            <person name="Syed K."/>
            <person name="Tsang A."/>
            <person name="Wiebenga A."/>
            <person name="Young D."/>
            <person name="Pisabarro A."/>
            <person name="Eastwood D.C."/>
            <person name="Martin F."/>
            <person name="Cullen D."/>
            <person name="Grigoriev I.V."/>
            <person name="Hibbett D.S."/>
        </authorList>
    </citation>
    <scope>NUCLEOTIDE SEQUENCE [LARGE SCALE GENOMIC DNA]</scope>
    <source>
        <strain evidence="9 10">ATCC 11539</strain>
    </source>
</reference>
<comment type="similarity">
    <text evidence="1 8">Belongs to the beta-class carbonic anhydrase family.</text>
</comment>
<proteinExistence type="inferred from homology"/>
<dbReference type="OMA" id="WHYIIET"/>
<dbReference type="SUPFAM" id="SSF53056">
    <property type="entry name" value="beta-carbonic anhydrase, cab"/>
    <property type="match status" value="1"/>
</dbReference>
<dbReference type="KEGG" id="gtr:GLOTRDRAFT_118394"/>
<dbReference type="Proteomes" id="UP000030669">
    <property type="component" value="Unassembled WGS sequence"/>
</dbReference>
<dbReference type="InterPro" id="IPR036874">
    <property type="entry name" value="Carbonic_anhydrase_sf"/>
</dbReference>
<feature type="binding site" evidence="7">
    <location>
        <position position="109"/>
    </location>
    <ligand>
        <name>Zn(2+)</name>
        <dbReference type="ChEBI" id="CHEBI:29105"/>
    </ligand>
</feature>
<keyword evidence="3 7" id="KW-0479">Metal-binding</keyword>
<dbReference type="GO" id="GO:0034599">
    <property type="term" value="P:cellular response to oxidative stress"/>
    <property type="evidence" value="ECO:0007669"/>
    <property type="project" value="TreeGrafter"/>
</dbReference>
<dbReference type="eggNOG" id="KOG1578">
    <property type="taxonomic scope" value="Eukaryota"/>
</dbReference>
<evidence type="ECO:0000256" key="7">
    <source>
        <dbReference type="PIRSR" id="PIRSR601765-1"/>
    </source>
</evidence>
<dbReference type="GO" id="GO:0071244">
    <property type="term" value="P:cellular response to carbon dioxide"/>
    <property type="evidence" value="ECO:0007669"/>
    <property type="project" value="TreeGrafter"/>
</dbReference>
<dbReference type="PANTHER" id="PTHR11002:SF76">
    <property type="entry name" value="CARBONIC ANHYDRASE"/>
    <property type="match status" value="1"/>
</dbReference>
<evidence type="ECO:0000256" key="5">
    <source>
        <dbReference type="ARBA" id="ARBA00023239"/>
    </source>
</evidence>
<sequence length="211" mass="21982">MPPPATATASQFPVLARLLSANAQWAEDVARAEPRFFDECAGGQVPKILWIGCADSRVPESVVTASKPGEIFVHRNIANQFHLDDDNAQAVLTYAVAELGVEHVLIVGHTKCGGAAACTAAAAAAAATPVPSLPPSASINRWLAPLAALAAKLAPGEDLVAASVRAQVANVCATDTVRGAWAQGRKVYVHGFVYEIERGVLRDLGVSRGPE</sequence>
<dbReference type="InterPro" id="IPR001765">
    <property type="entry name" value="Carbonic_anhydrase"/>
</dbReference>
<name>S7PSA8_GLOTA</name>
<keyword evidence="4 7" id="KW-0862">Zinc</keyword>
<evidence type="ECO:0000256" key="1">
    <source>
        <dbReference type="ARBA" id="ARBA00006217"/>
    </source>
</evidence>
<keyword evidence="5 8" id="KW-0456">Lyase</keyword>